<feature type="compositionally biased region" description="Basic and acidic residues" evidence="2">
    <location>
        <begin position="1622"/>
        <end position="1633"/>
    </location>
</feature>
<dbReference type="OrthoDB" id="444458at2759"/>
<feature type="region of interest" description="Disordered" evidence="2">
    <location>
        <begin position="938"/>
        <end position="962"/>
    </location>
</feature>
<evidence type="ECO:0000256" key="1">
    <source>
        <dbReference type="SAM" id="Coils"/>
    </source>
</evidence>
<protein>
    <submittedName>
        <fullName evidence="3">KptA protein</fullName>
    </submittedName>
</protein>
<keyword evidence="4" id="KW-1185">Reference proteome</keyword>
<sequence length="1690" mass="185668">MSADSADACFASRFLSIPFLFEAGNNEFWGCGLREPRECLQAQHTTSQGVMYDLSCVPQLLSEVGAVLSDSFHATWHELLRSELSARAGLSAQRGRKRAIDDQLDDDCPRMGTASVENLASSSSSAGNQFHEIDIQWPQPQPPPSDAESPAATVSVAQQPIDYRSAKGVLVLSACSRQEREGYLAGLDQESLLQVATLQSTVLAQERVKAEKWKKDIAMKNQTIRRLKIQHSKKEAKLLQLHDRSDPLDIVRHKGRKLTWKGSLVLGLRKNLALVSASSFPLASLIDRLESLDSEREDASLQIVERQREIEEKYGRQVTSQDNACHDDLGLPRVVAEQSQMPQWLRLHCPDTEGIDGTFTLGCTFWSGDATNSSIWNKQKLQGLEFSSSIMVDWPALRQNNLQQAFRSELQVCADGTAAGNHGIVQKQLAAVGLRDWEQIRSLMETHELPADYIHIFVNVGDSGPDQVGMRSSLHTLFARDDYSNLLLFTVPCLKHQFHLAARGQLSLVDSCLRRLQKSYRYFTSVATTSHTWRSHLKKVRSSWVYLHEGDDRYANKRILFKVPPIAIAGRWASIDSAQAERRLVIAAFLCAEEFYLGAGVDNVLEVLRHALQKGGSAQTPASSRPALTDTDTTGSVLDALSLEDAKAYQQKTSKYVSNTLRAVSDACFWYLMRVAHETRQPLLHFYRMLDRRPQPDKIQMPVVDLLCRDMCTVMAEFESLLSGLDGLTQAAAQEASQVSPQGLAEDVTRTLADVALLLLLHNAAAFSRRVCLLFSRWPWPLFKLLEHPLDRELQSRKDVARLLLDAPEQELESTTLKIRARCRVDLEKARDDGILQPGSCLHALLSMTALRVKLHSGSMESLNSMVKTAMSCGNNARMTLELLSSRVNARKTLTMMSPGVSLQDVRPVADKLARSSILYQGFETEVLQTQWRWTPPEPRPLPPNNPAKHSPALTLGPKQRRAVPVHTKLRRALQLSRDRPVEDGRGFLVGVHIGQVDTRGNAKVFLLAELSARVCWLLQVLCGADTELAVLPTTLTFVSALDVLAEARPDKDSARDSWPDLSVAVFQRRPIPADMLRAFPNAAFALEVVEKTRDSGEPRPEAEPQVSSRAALRDDADGPDGCGDDDEEHDGLAEELQEIEAELSGGWHDDCADGESVAAEGSEDRRDLDDLENVHRRFVAAAVERRMAGEAADSLRGGDANVEQRAAGEEDEDVLELGFTDIDNAVTSWKAALQQSVASLTLMDAGQRYFEPDRLDSCLGNEVSLLVHLAEDALEVDFVTWVKPCRQLQGRTVQLDEENCVIQPSNFHAKRPFRHSLVILPGAGVRSRRKTRDRMPTDAVNLRSIWRAAFDAEACLEALPCVACQVAEPETKQCPMCLLAWHPHCSDACSRAAAAALVQHFVSPLRDLPLAAGDLPFFFLSGTQCQHDEVPLDLIQQKLAVENGPGTCHANARAFFGGRDTTPGTGELLYLLRCLLGVLANGLVPGRLFGVVCRVKLSVEDRGPLASCCIMNSKPAQTGQPKRHGRQLLTVHGDARVINLMTVTQGGMLNVQMQTMPPPSAAAPGPTRPTFSHGPGAAASTACGTAAHHSAATAATSGSVHMEMTARAPPKPLPRPRAFKRALEVGDGDTRDLSGPVPVDTPETSAFGSDGPQEAAESDTFAESHHEPDPFRSSQSLGSLSEDSEAHGL</sequence>
<keyword evidence="1" id="KW-0175">Coiled coil</keyword>
<evidence type="ECO:0000313" key="3">
    <source>
        <dbReference type="EMBL" id="CAE7029256.1"/>
    </source>
</evidence>
<feature type="region of interest" description="Disordered" evidence="2">
    <location>
        <begin position="95"/>
        <end position="123"/>
    </location>
</feature>
<evidence type="ECO:0000313" key="4">
    <source>
        <dbReference type="Proteomes" id="UP000604046"/>
    </source>
</evidence>
<organism evidence="3 4">
    <name type="scientific">Symbiodinium natans</name>
    <dbReference type="NCBI Taxonomy" id="878477"/>
    <lineage>
        <taxon>Eukaryota</taxon>
        <taxon>Sar</taxon>
        <taxon>Alveolata</taxon>
        <taxon>Dinophyceae</taxon>
        <taxon>Suessiales</taxon>
        <taxon>Symbiodiniaceae</taxon>
        <taxon>Symbiodinium</taxon>
    </lineage>
</organism>
<feature type="region of interest" description="Disordered" evidence="2">
    <location>
        <begin position="1595"/>
        <end position="1690"/>
    </location>
</feature>
<feature type="region of interest" description="Disordered" evidence="2">
    <location>
        <begin position="1554"/>
        <end position="1582"/>
    </location>
</feature>
<dbReference type="EMBL" id="CAJNDS010000213">
    <property type="protein sequence ID" value="CAE7029256.1"/>
    <property type="molecule type" value="Genomic_DNA"/>
</dbReference>
<feature type="coiled-coil region" evidence="1">
    <location>
        <begin position="282"/>
        <end position="309"/>
    </location>
</feature>
<evidence type="ECO:0000256" key="2">
    <source>
        <dbReference type="SAM" id="MobiDB-lite"/>
    </source>
</evidence>
<comment type="caution">
    <text evidence="3">The sequence shown here is derived from an EMBL/GenBank/DDBJ whole genome shotgun (WGS) entry which is preliminary data.</text>
</comment>
<name>A0A812IBC4_9DINO</name>
<gene>
    <name evidence="3" type="primary">kptA</name>
    <name evidence="3" type="ORF">SNAT2548_LOCUS3508</name>
</gene>
<reference evidence="3" key="1">
    <citation type="submission" date="2021-02" db="EMBL/GenBank/DDBJ databases">
        <authorList>
            <person name="Dougan E. K."/>
            <person name="Rhodes N."/>
            <person name="Thang M."/>
            <person name="Chan C."/>
        </authorList>
    </citation>
    <scope>NUCLEOTIDE SEQUENCE</scope>
</reference>
<accession>A0A812IBC4</accession>
<feature type="region of interest" description="Disordered" evidence="2">
    <location>
        <begin position="1093"/>
        <end position="1131"/>
    </location>
</feature>
<feature type="compositionally biased region" description="Basic and acidic residues" evidence="2">
    <location>
        <begin position="1093"/>
        <end position="1103"/>
    </location>
</feature>
<feature type="region of interest" description="Disordered" evidence="2">
    <location>
        <begin position="1147"/>
        <end position="1169"/>
    </location>
</feature>
<proteinExistence type="predicted"/>
<dbReference type="Proteomes" id="UP000604046">
    <property type="component" value="Unassembled WGS sequence"/>
</dbReference>